<dbReference type="PIRSF" id="PIRSF000428">
    <property type="entry name" value="P_Ac_trans"/>
    <property type="match status" value="1"/>
</dbReference>
<gene>
    <name evidence="5" type="ORF">IAB67_09450</name>
</gene>
<comment type="similarity">
    <text evidence="1">Belongs to the phosphate acetyltransferase and butyryltransferase family.</text>
</comment>
<feature type="domain" description="Phosphate acetyl/butaryl transferase" evidence="4">
    <location>
        <begin position="78"/>
        <end position="293"/>
    </location>
</feature>
<evidence type="ECO:0000313" key="5">
    <source>
        <dbReference type="EMBL" id="HIU44508.1"/>
    </source>
</evidence>
<accession>A0A9D1LMC0</accession>
<dbReference type="GO" id="GO:0016746">
    <property type="term" value="F:acyltransferase activity"/>
    <property type="evidence" value="ECO:0007669"/>
    <property type="project" value="UniProtKB-KW"/>
</dbReference>
<dbReference type="InterPro" id="IPR002505">
    <property type="entry name" value="PTA_PTB"/>
</dbReference>
<protein>
    <submittedName>
        <fullName evidence="5">Bifunctional enoyl-CoA hydratase/phosphate acetyltransferase</fullName>
    </submittedName>
</protein>
<organism evidence="5 6">
    <name type="scientific">Candidatus Ventrousia excrementavium</name>
    <dbReference type="NCBI Taxonomy" id="2840961"/>
    <lineage>
        <taxon>Bacteria</taxon>
        <taxon>Bacillati</taxon>
        <taxon>Bacillota</taxon>
        <taxon>Clostridia</taxon>
        <taxon>Eubacteriales</taxon>
        <taxon>Clostridiaceae</taxon>
        <taxon>Clostridiaceae incertae sedis</taxon>
        <taxon>Candidatus Ventrousia</taxon>
    </lineage>
</organism>
<reference evidence="5" key="1">
    <citation type="submission" date="2020-10" db="EMBL/GenBank/DDBJ databases">
        <authorList>
            <person name="Gilroy R."/>
        </authorList>
    </citation>
    <scope>NUCLEOTIDE SEQUENCE</scope>
    <source>
        <strain evidence="5">CHK191-8634</strain>
    </source>
</reference>
<dbReference type="EMBL" id="DVMR01000069">
    <property type="protein sequence ID" value="HIU44508.1"/>
    <property type="molecule type" value="Genomic_DNA"/>
</dbReference>
<dbReference type="Gene3D" id="3.40.718.10">
    <property type="entry name" value="Isopropylmalate Dehydrogenase"/>
    <property type="match status" value="1"/>
</dbReference>
<dbReference type="NCBIfam" id="NF006045">
    <property type="entry name" value="PRK08190.1"/>
    <property type="match status" value="1"/>
</dbReference>
<evidence type="ECO:0000256" key="1">
    <source>
        <dbReference type="ARBA" id="ARBA00005656"/>
    </source>
</evidence>
<evidence type="ECO:0000259" key="4">
    <source>
        <dbReference type="Pfam" id="PF01515"/>
    </source>
</evidence>
<dbReference type="InterPro" id="IPR012147">
    <property type="entry name" value="P_Ac_Bu_trans"/>
</dbReference>
<proteinExistence type="inferred from homology"/>
<keyword evidence="3" id="KW-0012">Acyltransferase</keyword>
<dbReference type="Proteomes" id="UP000824073">
    <property type="component" value="Unassembled WGS sequence"/>
</dbReference>
<dbReference type="PANTHER" id="PTHR43356">
    <property type="entry name" value="PHOSPHATE ACETYLTRANSFERASE"/>
    <property type="match status" value="1"/>
</dbReference>
<sequence length="301" mass="32013">MIHSIDDLLKAARQGEPATLAVACAHDHDVLRAVAGARQEGIAQAVLVGKAGKICEILKELGEEESHFTVVDAADDTDAAQKAVALVREGRAGFLMKGLLPTAELMRAVIDREKGLRTDRLISHVMMYEVPSYPKPLFLTDGGMNTYPDLEKKADILENAAQCLRALGYEQIYAACICGAEDVSPKIQATVDAKALSEMTARWQPYHMVVNGPMGLDLAISRAACEHKHYGGEAGGRADILLVPTYEVGNGIGKAMTYFGGARSAGIIVGARAPIVLVSRADTAETKLSSIALGCVVAQNQ</sequence>
<reference evidence="5" key="2">
    <citation type="journal article" date="2021" name="PeerJ">
        <title>Extensive microbial diversity within the chicken gut microbiome revealed by metagenomics and culture.</title>
        <authorList>
            <person name="Gilroy R."/>
            <person name="Ravi A."/>
            <person name="Getino M."/>
            <person name="Pursley I."/>
            <person name="Horton D.L."/>
            <person name="Alikhan N.F."/>
            <person name="Baker D."/>
            <person name="Gharbi K."/>
            <person name="Hall N."/>
            <person name="Watson M."/>
            <person name="Adriaenssens E.M."/>
            <person name="Foster-Nyarko E."/>
            <person name="Jarju S."/>
            <person name="Secka A."/>
            <person name="Antonio M."/>
            <person name="Oren A."/>
            <person name="Chaudhuri R.R."/>
            <person name="La Ragione R."/>
            <person name="Hildebrand F."/>
            <person name="Pallen M.J."/>
        </authorList>
    </citation>
    <scope>NUCLEOTIDE SEQUENCE</scope>
    <source>
        <strain evidence="5">CHK191-8634</strain>
    </source>
</reference>
<name>A0A9D1LMC0_9CLOT</name>
<dbReference type="SUPFAM" id="SSF53659">
    <property type="entry name" value="Isocitrate/Isopropylmalate dehydrogenase-like"/>
    <property type="match status" value="1"/>
</dbReference>
<dbReference type="Pfam" id="PF01515">
    <property type="entry name" value="PTA_PTB"/>
    <property type="match status" value="1"/>
</dbReference>
<dbReference type="AlphaFoldDB" id="A0A9D1LMC0"/>
<comment type="caution">
    <text evidence="5">The sequence shown here is derived from an EMBL/GenBank/DDBJ whole genome shotgun (WGS) entry which is preliminary data.</text>
</comment>
<evidence type="ECO:0000256" key="3">
    <source>
        <dbReference type="ARBA" id="ARBA00023315"/>
    </source>
</evidence>
<keyword evidence="2" id="KW-0808">Transferase</keyword>
<evidence type="ECO:0000256" key="2">
    <source>
        <dbReference type="ARBA" id="ARBA00022679"/>
    </source>
</evidence>
<dbReference type="PANTHER" id="PTHR43356:SF2">
    <property type="entry name" value="PHOSPHATE ACETYLTRANSFERASE"/>
    <property type="match status" value="1"/>
</dbReference>
<evidence type="ECO:0000313" key="6">
    <source>
        <dbReference type="Proteomes" id="UP000824073"/>
    </source>
</evidence>
<dbReference type="InterPro" id="IPR050500">
    <property type="entry name" value="Phos_Acetyltrans/Butyryltrans"/>
</dbReference>